<name>A0A0A9ATD6_ARUDO</name>
<evidence type="ECO:0000313" key="1">
    <source>
        <dbReference type="EMBL" id="JAD54406.1"/>
    </source>
</evidence>
<sequence>MALYNDAYQCCTGQARSFSCCTCICMLSSSDTTCLFYLGNSSVFSC</sequence>
<dbReference type="EMBL" id="GBRH01243489">
    <property type="protein sequence ID" value="JAD54406.1"/>
    <property type="molecule type" value="Transcribed_RNA"/>
</dbReference>
<protein>
    <submittedName>
        <fullName evidence="1">Uncharacterized protein</fullName>
    </submittedName>
</protein>
<organism evidence="1">
    <name type="scientific">Arundo donax</name>
    <name type="common">Giant reed</name>
    <name type="synonym">Donax arundinaceus</name>
    <dbReference type="NCBI Taxonomy" id="35708"/>
    <lineage>
        <taxon>Eukaryota</taxon>
        <taxon>Viridiplantae</taxon>
        <taxon>Streptophyta</taxon>
        <taxon>Embryophyta</taxon>
        <taxon>Tracheophyta</taxon>
        <taxon>Spermatophyta</taxon>
        <taxon>Magnoliopsida</taxon>
        <taxon>Liliopsida</taxon>
        <taxon>Poales</taxon>
        <taxon>Poaceae</taxon>
        <taxon>PACMAD clade</taxon>
        <taxon>Arundinoideae</taxon>
        <taxon>Arundineae</taxon>
        <taxon>Arundo</taxon>
    </lineage>
</organism>
<reference evidence="1" key="1">
    <citation type="submission" date="2014-09" db="EMBL/GenBank/DDBJ databases">
        <authorList>
            <person name="Magalhaes I.L.F."/>
            <person name="Oliveira U."/>
            <person name="Santos F.R."/>
            <person name="Vidigal T.H.D.A."/>
            <person name="Brescovit A.D."/>
            <person name="Santos A.J."/>
        </authorList>
    </citation>
    <scope>NUCLEOTIDE SEQUENCE</scope>
    <source>
        <tissue evidence="1">Shoot tissue taken approximately 20 cm above the soil surface</tissue>
    </source>
</reference>
<reference evidence="1" key="2">
    <citation type="journal article" date="2015" name="Data Brief">
        <title>Shoot transcriptome of the giant reed, Arundo donax.</title>
        <authorList>
            <person name="Barrero R.A."/>
            <person name="Guerrero F.D."/>
            <person name="Moolhuijzen P."/>
            <person name="Goolsby J.A."/>
            <person name="Tidwell J."/>
            <person name="Bellgard S.E."/>
            <person name="Bellgard M.I."/>
        </authorList>
    </citation>
    <scope>NUCLEOTIDE SEQUENCE</scope>
    <source>
        <tissue evidence="1">Shoot tissue taken approximately 20 cm above the soil surface</tissue>
    </source>
</reference>
<proteinExistence type="predicted"/>
<dbReference type="AlphaFoldDB" id="A0A0A9ATD6"/>
<accession>A0A0A9ATD6</accession>